<keyword evidence="2" id="KW-0067">ATP-binding</keyword>
<dbReference type="InterPro" id="IPR040198">
    <property type="entry name" value="Fido_containing"/>
</dbReference>
<feature type="domain" description="Fido" evidence="3">
    <location>
        <begin position="135"/>
        <end position="289"/>
    </location>
</feature>
<dbReference type="Pfam" id="PF13784">
    <property type="entry name" value="Fic_N"/>
    <property type="match status" value="1"/>
</dbReference>
<dbReference type="Gene3D" id="1.10.3290.10">
    <property type="entry name" value="Fido-like domain"/>
    <property type="match status" value="1"/>
</dbReference>
<dbReference type="Proteomes" id="UP001226084">
    <property type="component" value="Unassembled WGS sequence"/>
</dbReference>
<dbReference type="InterPro" id="IPR036597">
    <property type="entry name" value="Fido-like_dom_sf"/>
</dbReference>
<sequence>MRREDIAVPLRHYLVPVEGRPNLVAMTAPPTPRRLPPGQSGNRQLFADANAGLARLEQAMRQWPTPDLVTRTLARREAVQSSQIEGTQTDLDQLLVYEATLGLDGLPADVVVTERYVQALQNGLEAVRVRGRSAIDLALVNHLHSVLMQDTPEDFPKGRYRQEQAVIGPLGGRPEDARFVPSPPDRIGEAMQELERQMLQYQAAEDEQFELNILAQLAIAHAQFETIHPYKDGNGRTGRLLMPLILAAEGYPPLYLSGALLRSKDTYYDALNQVQIKGNWVPWMDMVSRAVVESANDAIAIAEDMQRLVAEWSVKVSRYRGDSVARRLPALLVGHPVVTASQVASLLEVSDRSALTGIYALEEAGILSKGNEKKWGRTYHAHAVLKRLNQLPVRVAQRPR</sequence>
<dbReference type="GO" id="GO:0005524">
    <property type="term" value="F:ATP binding"/>
    <property type="evidence" value="ECO:0007669"/>
    <property type="project" value="UniProtKB-KW"/>
</dbReference>
<dbReference type="InterPro" id="IPR003812">
    <property type="entry name" value="Fido"/>
</dbReference>
<protein>
    <submittedName>
        <fullName evidence="4">Fic family protein</fullName>
    </submittedName>
</protein>
<name>A0AAP5ALU5_9GAMM</name>
<dbReference type="SUPFAM" id="SSF140931">
    <property type="entry name" value="Fic-like"/>
    <property type="match status" value="1"/>
</dbReference>
<dbReference type="EMBL" id="JAUTAS010000001">
    <property type="protein sequence ID" value="MDQ1110451.1"/>
    <property type="molecule type" value="Genomic_DNA"/>
</dbReference>
<evidence type="ECO:0000256" key="1">
    <source>
        <dbReference type="PIRSR" id="PIRSR640198-1"/>
    </source>
</evidence>
<evidence type="ECO:0000313" key="4">
    <source>
        <dbReference type="EMBL" id="MDQ1110451.1"/>
    </source>
</evidence>
<evidence type="ECO:0000256" key="2">
    <source>
        <dbReference type="PIRSR" id="PIRSR640198-2"/>
    </source>
</evidence>
<feature type="binding site" evidence="2">
    <location>
        <begin position="267"/>
        <end position="268"/>
    </location>
    <ligand>
        <name>ATP</name>
        <dbReference type="ChEBI" id="CHEBI:30616"/>
    </ligand>
</feature>
<organism evidence="4 5">
    <name type="scientific">Stenotrophomonas rhizophila</name>
    <dbReference type="NCBI Taxonomy" id="216778"/>
    <lineage>
        <taxon>Bacteria</taxon>
        <taxon>Pseudomonadati</taxon>
        <taxon>Pseudomonadota</taxon>
        <taxon>Gammaproteobacteria</taxon>
        <taxon>Lysobacterales</taxon>
        <taxon>Lysobacteraceae</taxon>
        <taxon>Stenotrophomonas</taxon>
    </lineage>
</organism>
<dbReference type="RefSeq" id="WP_307107764.1">
    <property type="nucleotide sequence ID" value="NZ_JAUTAS010000001.1"/>
</dbReference>
<evidence type="ECO:0000259" key="3">
    <source>
        <dbReference type="PROSITE" id="PS51459"/>
    </source>
</evidence>
<dbReference type="PANTHER" id="PTHR13504">
    <property type="entry name" value="FIDO DOMAIN-CONTAINING PROTEIN DDB_G0283145"/>
    <property type="match status" value="1"/>
</dbReference>
<dbReference type="InterPro" id="IPR025758">
    <property type="entry name" value="Fic/DOC_N"/>
</dbReference>
<gene>
    <name evidence="4" type="ORF">QE424_003610</name>
</gene>
<keyword evidence="2" id="KW-0547">Nucleotide-binding</keyword>
<dbReference type="PANTHER" id="PTHR13504:SF38">
    <property type="entry name" value="FIDO DOMAIN-CONTAINING PROTEIN"/>
    <property type="match status" value="1"/>
</dbReference>
<evidence type="ECO:0000313" key="5">
    <source>
        <dbReference type="Proteomes" id="UP001226084"/>
    </source>
</evidence>
<reference evidence="4" key="1">
    <citation type="submission" date="2023-07" db="EMBL/GenBank/DDBJ databases">
        <title>Functional and genomic diversity of the sorghum phyllosphere microbiome.</title>
        <authorList>
            <person name="Shade A."/>
        </authorList>
    </citation>
    <scope>NUCLEOTIDE SEQUENCE</scope>
    <source>
        <strain evidence="4">SORGH_AS_0457</strain>
    </source>
</reference>
<dbReference type="Pfam" id="PF02661">
    <property type="entry name" value="Fic"/>
    <property type="match status" value="1"/>
</dbReference>
<comment type="caution">
    <text evidence="4">The sequence shown here is derived from an EMBL/GenBank/DDBJ whole genome shotgun (WGS) entry which is preliminary data.</text>
</comment>
<feature type="active site" evidence="1">
    <location>
        <position position="228"/>
    </location>
</feature>
<proteinExistence type="predicted"/>
<dbReference type="AlphaFoldDB" id="A0AAP5ALU5"/>
<dbReference type="PROSITE" id="PS51459">
    <property type="entry name" value="FIDO"/>
    <property type="match status" value="1"/>
</dbReference>
<accession>A0AAP5ALU5</accession>
<feature type="binding site" evidence="2">
    <location>
        <begin position="232"/>
        <end position="239"/>
    </location>
    <ligand>
        <name>ATP</name>
        <dbReference type="ChEBI" id="CHEBI:30616"/>
    </ligand>
</feature>